<dbReference type="EMBL" id="CP118709">
    <property type="protein sequence ID" value="WGK82088.1"/>
    <property type="molecule type" value="Genomic_DNA"/>
</dbReference>
<keyword evidence="2 5" id="KW-0489">Methyltransferase</keyword>
<evidence type="ECO:0000256" key="1">
    <source>
        <dbReference type="ARBA" id="ARBA00006594"/>
    </source>
</evidence>
<comment type="similarity">
    <text evidence="1">Belongs to the N(4)/N(6)-methyltransferase family.</text>
</comment>
<evidence type="ECO:0000256" key="2">
    <source>
        <dbReference type="ARBA" id="ARBA00022603"/>
    </source>
</evidence>
<name>A0AAX3U5M6_9VIBR</name>
<dbReference type="PROSITE" id="PS00092">
    <property type="entry name" value="N6_MTASE"/>
    <property type="match status" value="1"/>
</dbReference>
<dbReference type="AlphaFoldDB" id="A0AAX3U5M6"/>
<dbReference type="GO" id="GO:0008170">
    <property type="term" value="F:N-methyltransferase activity"/>
    <property type="evidence" value="ECO:0007669"/>
    <property type="project" value="InterPro"/>
</dbReference>
<dbReference type="InterPro" id="IPR002052">
    <property type="entry name" value="DNA_methylase_N6_adenine_CS"/>
</dbReference>
<dbReference type="Pfam" id="PF01555">
    <property type="entry name" value="N6_N4_Mtase"/>
    <property type="match status" value="2"/>
</dbReference>
<dbReference type="GO" id="GO:0032259">
    <property type="term" value="P:methylation"/>
    <property type="evidence" value="ECO:0007669"/>
    <property type="project" value="UniProtKB-KW"/>
</dbReference>
<evidence type="ECO:0000313" key="6">
    <source>
        <dbReference type="Proteomes" id="UP001239257"/>
    </source>
</evidence>
<gene>
    <name evidence="5" type="ORF">PYE51_02230</name>
</gene>
<dbReference type="SUPFAM" id="SSF53335">
    <property type="entry name" value="S-adenosyl-L-methionine-dependent methyltransferases"/>
    <property type="match status" value="2"/>
</dbReference>
<dbReference type="GO" id="GO:0003677">
    <property type="term" value="F:DNA binding"/>
    <property type="evidence" value="ECO:0007669"/>
    <property type="project" value="InterPro"/>
</dbReference>
<dbReference type="InterPro" id="IPR002941">
    <property type="entry name" value="DNA_methylase_N4/N6"/>
</dbReference>
<dbReference type="Gene3D" id="3.40.50.150">
    <property type="entry name" value="Vaccinia Virus protein VP39"/>
    <property type="match status" value="2"/>
</dbReference>
<dbReference type="RefSeq" id="WP_301065322.1">
    <property type="nucleotide sequence ID" value="NZ_CP118709.1"/>
</dbReference>
<evidence type="ECO:0000259" key="4">
    <source>
        <dbReference type="Pfam" id="PF01555"/>
    </source>
</evidence>
<dbReference type="InterPro" id="IPR029063">
    <property type="entry name" value="SAM-dependent_MTases_sf"/>
</dbReference>
<accession>A0AAX3U5M6</accession>
<proteinExistence type="inferred from homology"/>
<protein>
    <submittedName>
        <fullName evidence="5">DNA methyltransferase</fullName>
    </submittedName>
</protein>
<evidence type="ECO:0000256" key="3">
    <source>
        <dbReference type="ARBA" id="ARBA00022679"/>
    </source>
</evidence>
<feature type="domain" description="DNA methylase N-4/N-6" evidence="4">
    <location>
        <begin position="85"/>
        <end position="160"/>
    </location>
</feature>
<organism evidence="5 6">
    <name type="scientific">Vibrio aestuarianus</name>
    <dbReference type="NCBI Taxonomy" id="28171"/>
    <lineage>
        <taxon>Bacteria</taxon>
        <taxon>Pseudomonadati</taxon>
        <taxon>Pseudomonadota</taxon>
        <taxon>Gammaproteobacteria</taxon>
        <taxon>Vibrionales</taxon>
        <taxon>Vibrionaceae</taxon>
        <taxon>Vibrio</taxon>
    </lineage>
</organism>
<dbReference type="Proteomes" id="UP001239257">
    <property type="component" value="Chromosome 1"/>
</dbReference>
<dbReference type="REBASE" id="710527">
    <property type="entry name" value="M.VaeU29ORF2230P"/>
</dbReference>
<keyword evidence="3" id="KW-0808">Transferase</keyword>
<reference evidence="5" key="1">
    <citation type="submission" date="2022-02" db="EMBL/GenBank/DDBJ databases">
        <title>Emergence and expansion in Europe of a Vibrio aestuarianus clonal complex pathogenic for oysters.</title>
        <authorList>
            <person name="Mesnil A."/>
            <person name="Travers M.-A."/>
        </authorList>
    </citation>
    <scope>NUCLEOTIDE SEQUENCE</scope>
    <source>
        <strain evidence="5">U29</strain>
    </source>
</reference>
<sequence>MKQENLFDTEGGNKASGLVECLGMTFESDEARRAHFTDLLRDKLKDPEFRSIEGFPIGTDEAILELSDPPYYTACPNPWLPDFVKNKPHTEEFYQKESFASDIKEGRNDPLYNSHSYHTKVPYKAIMKYILHYTQPGDIVLDSFCGSGMTGVAANLCGDKDAVSSLGYSVDESDIVKTDYGNTLLGQRRVILNDLAPVGTYLSDNFNQDFNTECLETEIDAIVKEVKSNYGWVYETEHTDGRCGEINFTIWSDVFVCRQCTSEINYWDQAVDENAGELKKSITCPSCNSVCEKKDLDKAWVSKFDPVLNQTRKFIKQEPVLINYTIDGKKYTKQPGDKDLELVRTIEDFDINSWFPTDRMPEGREARRNDAIGMTHVHDFFTKRNLVILSACFERAASNRAKFVFTALMFKSSQLCAPLMSNYFAYKKGNSRGGWVGKERSGTLYCPSIHTEVSIFPQIRSRTKAMLFSVGNKGNSIITNGSATNLNIPDSSVDYVFIDPPFGSNIDYSEMSFIWEAWLKVRTNNVKEAIENKSQGKGVDEYRKLMKEGFSEAYRVLKPGKWMTVEFSNTSATVWNNIQSAILEAGFIVADVAALHKNQNSIMAYVTSTAVKQDLIISAYKPSEQFKARFSSESSEEALWEFVSNHLRYVPVVKLQGDELVNHPERDPRIIFDRAIGYFIRHQRTVPLNSQEFQDGLLARFVERDGMIFLSSQVSEYDKKRAVLNCNQQMNIFVDDEASAIEWMRQELKVKPKTYSEIHPLFLNELSGWKKNELELELSTLLEQNFLKYDGKDEVPSQIHTYLSTNFKDMRGLDKSDPKLVAKAKDRWYVPDPNKAADLEKVRLRALLKEFETYKAEKKKIKQPRAEALRAGFNTAWEAQDFQTILDISAKIPPAVLQEDEKLLMFYDNALTLTSTEDDEW</sequence>
<evidence type="ECO:0000313" key="5">
    <source>
        <dbReference type="EMBL" id="WGK82088.1"/>
    </source>
</evidence>
<feature type="domain" description="DNA methylase N-4/N-6" evidence="4">
    <location>
        <begin position="493"/>
        <end position="633"/>
    </location>
</feature>